<dbReference type="AlphaFoldDB" id="A9GNS9"/>
<dbReference type="InterPro" id="IPR019734">
    <property type="entry name" value="TPR_rpt"/>
</dbReference>
<evidence type="ECO:0000313" key="2">
    <source>
        <dbReference type="EMBL" id="CAN96655.1"/>
    </source>
</evidence>
<dbReference type="HOGENOM" id="CLU_648758_0_0_7"/>
<dbReference type="eggNOG" id="COG0457">
    <property type="taxonomic scope" value="Bacteria"/>
</dbReference>
<dbReference type="BioCyc" id="SCEL448385:SCE_RS33260-MONOMER"/>
<dbReference type="PROSITE" id="PS50005">
    <property type="entry name" value="TPR"/>
    <property type="match status" value="2"/>
</dbReference>
<dbReference type="Pfam" id="PF13432">
    <property type="entry name" value="TPR_16"/>
    <property type="match status" value="2"/>
</dbReference>
<dbReference type="Gene3D" id="1.25.40.10">
    <property type="entry name" value="Tetratricopeptide repeat domain"/>
    <property type="match status" value="2"/>
</dbReference>
<dbReference type="SUPFAM" id="SSF48452">
    <property type="entry name" value="TPR-like"/>
    <property type="match status" value="1"/>
</dbReference>
<dbReference type="PANTHER" id="PTHR12558:SF33">
    <property type="entry name" value="BLL7664 PROTEIN"/>
    <property type="match status" value="1"/>
</dbReference>
<gene>
    <name evidence="2" type="ordered locus">sce6486</name>
</gene>
<feature type="repeat" description="TPR" evidence="1">
    <location>
        <begin position="166"/>
        <end position="199"/>
    </location>
</feature>
<keyword evidence="1" id="KW-0802">TPR repeat</keyword>
<accession>A9GNS9</accession>
<dbReference type="PANTHER" id="PTHR12558">
    <property type="entry name" value="CELL DIVISION CYCLE 16,23,27"/>
    <property type="match status" value="1"/>
</dbReference>
<organism evidence="2 3">
    <name type="scientific">Sorangium cellulosum (strain So ce56)</name>
    <name type="common">Polyangium cellulosum (strain So ce56)</name>
    <dbReference type="NCBI Taxonomy" id="448385"/>
    <lineage>
        <taxon>Bacteria</taxon>
        <taxon>Pseudomonadati</taxon>
        <taxon>Myxococcota</taxon>
        <taxon>Polyangia</taxon>
        <taxon>Polyangiales</taxon>
        <taxon>Polyangiaceae</taxon>
        <taxon>Sorangium</taxon>
    </lineage>
</organism>
<proteinExistence type="predicted"/>
<dbReference type="STRING" id="448385.sce6486"/>
<dbReference type="InterPro" id="IPR011990">
    <property type="entry name" value="TPR-like_helical_dom_sf"/>
</dbReference>
<sequence>MRPRPLRRSTRAAAPAYAAAMTSSGAQRARALDLLSRGDMAGGIAGLEGHVAGAPDDAGAWLALGAAYAAEERWADAAKALARGVELGGAEDGGEELIEARLAYARALVRLGRLDEAAAELRRGAAIEPPDPRALRELGVVLYDLRLYDEAARWLARACEAAPEDARAAFALGLAHEARREIAPAIAAYREAVRRAPSFADARLTLADALASIGEHERALGELEALLARERSHEQAARNREVLQRALAEMRARRLLGKTERELARSALVMEAQLRRREARAAPATAEGAAARQIVRYTAPLLELHVTLDSPNNGPGSGAIEALHLALTDPERAARAEDDVFKVTVIGEDGRQAPVSYATGASLTLVREAIGCPMTQASALYTSLLKGSPSVDWGGATLRFASVPGTGGAPGGERHGLLVGRRA</sequence>
<feature type="repeat" description="TPR" evidence="1">
    <location>
        <begin position="132"/>
        <end position="165"/>
    </location>
</feature>
<dbReference type="SMART" id="SM00028">
    <property type="entry name" value="TPR"/>
    <property type="match status" value="5"/>
</dbReference>
<keyword evidence="3" id="KW-1185">Reference proteome</keyword>
<dbReference type="Proteomes" id="UP000002139">
    <property type="component" value="Chromosome"/>
</dbReference>
<evidence type="ECO:0000256" key="1">
    <source>
        <dbReference type="PROSITE-ProRule" id="PRU00339"/>
    </source>
</evidence>
<name>A9GNS9_SORC5</name>
<protein>
    <submittedName>
        <fullName evidence="2">Uncharacterized protein</fullName>
    </submittedName>
</protein>
<reference evidence="2 3" key="1">
    <citation type="journal article" date="2007" name="Nat. Biotechnol.">
        <title>Complete genome sequence of the myxobacterium Sorangium cellulosum.</title>
        <authorList>
            <person name="Schneiker S."/>
            <person name="Perlova O."/>
            <person name="Kaiser O."/>
            <person name="Gerth K."/>
            <person name="Alici A."/>
            <person name="Altmeyer M.O."/>
            <person name="Bartels D."/>
            <person name="Bekel T."/>
            <person name="Beyer S."/>
            <person name="Bode E."/>
            <person name="Bode H.B."/>
            <person name="Bolten C.J."/>
            <person name="Choudhuri J.V."/>
            <person name="Doss S."/>
            <person name="Elnakady Y.A."/>
            <person name="Frank B."/>
            <person name="Gaigalat L."/>
            <person name="Goesmann A."/>
            <person name="Groeger C."/>
            <person name="Gross F."/>
            <person name="Jelsbak L."/>
            <person name="Jelsbak L."/>
            <person name="Kalinowski J."/>
            <person name="Kegler C."/>
            <person name="Knauber T."/>
            <person name="Konietzny S."/>
            <person name="Kopp M."/>
            <person name="Krause L."/>
            <person name="Krug D."/>
            <person name="Linke B."/>
            <person name="Mahmud T."/>
            <person name="Martinez-Arias R."/>
            <person name="McHardy A.C."/>
            <person name="Merai M."/>
            <person name="Meyer F."/>
            <person name="Mormann S."/>
            <person name="Munoz-Dorado J."/>
            <person name="Perez J."/>
            <person name="Pradella S."/>
            <person name="Rachid S."/>
            <person name="Raddatz G."/>
            <person name="Rosenau F."/>
            <person name="Rueckert C."/>
            <person name="Sasse F."/>
            <person name="Scharfe M."/>
            <person name="Schuster S.C."/>
            <person name="Suen G."/>
            <person name="Treuner-Lange A."/>
            <person name="Velicer G.J."/>
            <person name="Vorholter F.-J."/>
            <person name="Weissman K.J."/>
            <person name="Welch R.D."/>
            <person name="Wenzel S.C."/>
            <person name="Whitworth D.E."/>
            <person name="Wilhelm S."/>
            <person name="Wittmann C."/>
            <person name="Bloecker H."/>
            <person name="Puehler A."/>
            <person name="Mueller R."/>
        </authorList>
    </citation>
    <scope>NUCLEOTIDE SEQUENCE [LARGE SCALE GENOMIC DNA]</scope>
    <source>
        <strain evidence="3">So ce56</strain>
    </source>
</reference>
<evidence type="ECO:0000313" key="3">
    <source>
        <dbReference type="Proteomes" id="UP000002139"/>
    </source>
</evidence>
<dbReference type="KEGG" id="scl:sce6486"/>
<dbReference type="EMBL" id="AM746676">
    <property type="protein sequence ID" value="CAN96655.1"/>
    <property type="molecule type" value="Genomic_DNA"/>
</dbReference>